<protein>
    <submittedName>
        <fullName evidence="1">Uncharacterized protein</fullName>
    </submittedName>
</protein>
<keyword evidence="2" id="KW-1185">Reference proteome</keyword>
<dbReference type="EMBL" id="JAASRM010000001">
    <property type="protein sequence ID" value="NIK88859.1"/>
    <property type="molecule type" value="Genomic_DNA"/>
</dbReference>
<reference evidence="1 2" key="1">
    <citation type="submission" date="2020-03" db="EMBL/GenBank/DDBJ databases">
        <title>Genomic Encyclopedia of Type Strains, Phase IV (KMG-IV): sequencing the most valuable type-strain genomes for metagenomic binning, comparative biology and taxonomic classification.</title>
        <authorList>
            <person name="Goeker M."/>
        </authorList>
    </citation>
    <scope>NUCLEOTIDE SEQUENCE [LARGE SCALE GENOMIC DNA]</scope>
    <source>
        <strain evidence="1 2">DSM 19867</strain>
    </source>
</reference>
<comment type="caution">
    <text evidence="1">The sequence shown here is derived from an EMBL/GenBank/DDBJ whole genome shotgun (WGS) entry which is preliminary data.</text>
</comment>
<dbReference type="Proteomes" id="UP000570514">
    <property type="component" value="Unassembled WGS sequence"/>
</dbReference>
<accession>A0A846N033</accession>
<organism evidence="1 2">
    <name type="scientific">Rhizomicrobium palustre</name>
    <dbReference type="NCBI Taxonomy" id="189966"/>
    <lineage>
        <taxon>Bacteria</taxon>
        <taxon>Pseudomonadati</taxon>
        <taxon>Pseudomonadota</taxon>
        <taxon>Alphaproteobacteria</taxon>
        <taxon>Micropepsales</taxon>
        <taxon>Micropepsaceae</taxon>
        <taxon>Rhizomicrobium</taxon>
    </lineage>
</organism>
<dbReference type="RefSeq" id="WP_167082995.1">
    <property type="nucleotide sequence ID" value="NZ_BAAADC010000001.1"/>
</dbReference>
<evidence type="ECO:0000313" key="1">
    <source>
        <dbReference type="EMBL" id="NIK88859.1"/>
    </source>
</evidence>
<sequence length="80" mass="8940">MQAAFGALLLFPALRGLSVLIAVCARVPVRVRIRSFFEADSKFSHLRPLFGYELLVFEAMRGEQKKTPGRVLPRALPKAI</sequence>
<evidence type="ECO:0000313" key="2">
    <source>
        <dbReference type="Proteomes" id="UP000570514"/>
    </source>
</evidence>
<name>A0A846N033_9PROT</name>
<gene>
    <name evidence="1" type="ORF">FHS83_002177</name>
</gene>
<proteinExistence type="predicted"/>
<dbReference type="AlphaFoldDB" id="A0A846N033"/>